<dbReference type="InterPro" id="IPR011042">
    <property type="entry name" value="6-blade_b-propeller_TolB-like"/>
</dbReference>
<dbReference type="InterPro" id="IPR013320">
    <property type="entry name" value="ConA-like_dom_sf"/>
</dbReference>
<dbReference type="SMART" id="SM00606">
    <property type="entry name" value="CBD_IV"/>
    <property type="match status" value="1"/>
</dbReference>
<dbReference type="InterPro" id="IPR041542">
    <property type="entry name" value="GH43_C2"/>
</dbReference>
<feature type="domain" description="PKD" evidence="8">
    <location>
        <begin position="1075"/>
        <end position="1164"/>
    </location>
</feature>
<evidence type="ECO:0000259" key="8">
    <source>
        <dbReference type="PROSITE" id="PS50093"/>
    </source>
</evidence>
<evidence type="ECO:0000256" key="4">
    <source>
        <dbReference type="ARBA" id="ARBA00023088"/>
    </source>
</evidence>
<dbReference type="InterPro" id="IPR008979">
    <property type="entry name" value="Galactose-bd-like_sf"/>
</dbReference>
<dbReference type="InterPro" id="IPR019931">
    <property type="entry name" value="LPXTG_anchor"/>
</dbReference>
<feature type="compositionally biased region" description="Pro residues" evidence="5">
    <location>
        <begin position="2028"/>
        <end position="2037"/>
    </location>
</feature>
<dbReference type="InterPro" id="IPR000601">
    <property type="entry name" value="PKD_dom"/>
</dbReference>
<feature type="domain" description="PKD" evidence="8">
    <location>
        <begin position="744"/>
        <end position="811"/>
    </location>
</feature>
<evidence type="ECO:0000256" key="7">
    <source>
        <dbReference type="SAM" id="SignalP"/>
    </source>
</evidence>
<feature type="domain" description="Gram-positive cocci surface proteins LPxTG" evidence="9">
    <location>
        <begin position="2059"/>
        <end position="2098"/>
    </location>
</feature>
<protein>
    <submittedName>
        <fullName evidence="11">ThuA domain-containing protein</fullName>
    </submittedName>
</protein>
<dbReference type="Gene3D" id="2.60.120.200">
    <property type="match status" value="2"/>
</dbReference>
<dbReference type="Gene3D" id="2.120.10.30">
    <property type="entry name" value="TolB, C-terminal domain"/>
    <property type="match status" value="1"/>
</dbReference>
<dbReference type="Proteomes" id="UP001165584">
    <property type="component" value="Unassembled WGS sequence"/>
</dbReference>
<feature type="region of interest" description="Disordered" evidence="5">
    <location>
        <begin position="2022"/>
        <end position="2059"/>
    </location>
</feature>
<dbReference type="InterPro" id="IPR012938">
    <property type="entry name" value="Glc/Sorbosone_DH"/>
</dbReference>
<dbReference type="InterPro" id="IPR058094">
    <property type="entry name" value="Ig-like_OmpL47-like"/>
</dbReference>
<feature type="compositionally biased region" description="Gly residues" evidence="5">
    <location>
        <begin position="2038"/>
        <end position="2059"/>
    </location>
</feature>
<proteinExistence type="predicted"/>
<feature type="region of interest" description="Disordered" evidence="5">
    <location>
        <begin position="426"/>
        <end position="448"/>
    </location>
</feature>
<gene>
    <name evidence="11" type="ORF">N1027_09805</name>
</gene>
<keyword evidence="2" id="KW-0964">Secreted</keyword>
<dbReference type="Gene3D" id="2.60.120.260">
    <property type="entry name" value="Galactose-binding domain-like"/>
    <property type="match status" value="1"/>
</dbReference>
<evidence type="ECO:0000256" key="2">
    <source>
        <dbReference type="ARBA" id="ARBA00022525"/>
    </source>
</evidence>
<dbReference type="Pfam" id="PF18911">
    <property type="entry name" value="PKD_4"/>
    <property type="match status" value="2"/>
</dbReference>
<dbReference type="PROSITE" id="PS50093">
    <property type="entry name" value="PKD"/>
    <property type="match status" value="2"/>
</dbReference>
<dbReference type="EMBL" id="JANLCM010000001">
    <property type="protein sequence ID" value="MCS5718431.1"/>
    <property type="molecule type" value="Genomic_DNA"/>
</dbReference>
<feature type="region of interest" description="Disordered" evidence="5">
    <location>
        <begin position="934"/>
        <end position="964"/>
    </location>
</feature>
<evidence type="ECO:0000256" key="5">
    <source>
        <dbReference type="SAM" id="MobiDB-lite"/>
    </source>
</evidence>
<dbReference type="SMART" id="SM00089">
    <property type="entry name" value="PKD"/>
    <property type="match status" value="2"/>
</dbReference>
<keyword evidence="6" id="KW-0472">Membrane</keyword>
<dbReference type="InterPro" id="IPR006584">
    <property type="entry name" value="Cellulose-bd_IV"/>
</dbReference>
<feature type="signal peptide" evidence="7">
    <location>
        <begin position="1"/>
        <end position="28"/>
    </location>
</feature>
<keyword evidence="3 7" id="KW-0732">Signal</keyword>
<evidence type="ECO:0000259" key="10">
    <source>
        <dbReference type="PROSITE" id="PS51175"/>
    </source>
</evidence>
<evidence type="ECO:0000256" key="1">
    <source>
        <dbReference type="ARBA" id="ARBA00022512"/>
    </source>
</evidence>
<dbReference type="Gene3D" id="3.40.50.880">
    <property type="match status" value="1"/>
</dbReference>
<feature type="chain" id="PRO_5045484792" evidence="7">
    <location>
        <begin position="29"/>
        <end position="2098"/>
    </location>
</feature>
<dbReference type="CDD" id="cd04084">
    <property type="entry name" value="CBM6_xylanase-like"/>
    <property type="match status" value="1"/>
</dbReference>
<evidence type="ECO:0000313" key="12">
    <source>
        <dbReference type="Proteomes" id="UP001165584"/>
    </source>
</evidence>
<dbReference type="NCBIfam" id="TIGR01167">
    <property type="entry name" value="LPXTG_anchor"/>
    <property type="match status" value="1"/>
</dbReference>
<dbReference type="PANTHER" id="PTHR40469:SF2">
    <property type="entry name" value="GALACTOSE-BINDING DOMAIN-LIKE SUPERFAMILY PROTEIN"/>
    <property type="match status" value="1"/>
</dbReference>
<dbReference type="PROSITE" id="PS51175">
    <property type="entry name" value="CBM6"/>
    <property type="match status" value="1"/>
</dbReference>
<accession>A0ABT2GQM4</accession>
<name>A0ABT2GQM4_9MICO</name>
<dbReference type="InterPro" id="IPR013783">
    <property type="entry name" value="Ig-like_fold"/>
</dbReference>
<evidence type="ECO:0000256" key="3">
    <source>
        <dbReference type="ARBA" id="ARBA00022729"/>
    </source>
</evidence>
<dbReference type="Pfam" id="PF06283">
    <property type="entry name" value="ThuA"/>
    <property type="match status" value="1"/>
</dbReference>
<dbReference type="InterPro" id="IPR029010">
    <property type="entry name" value="ThuA-like"/>
</dbReference>
<dbReference type="Pfam" id="PF03422">
    <property type="entry name" value="CBM_6"/>
    <property type="match status" value="1"/>
</dbReference>
<dbReference type="NCBIfam" id="NF047446">
    <property type="entry name" value="barrel_OmpL47"/>
    <property type="match status" value="2"/>
</dbReference>
<dbReference type="CDD" id="cd00146">
    <property type="entry name" value="PKD"/>
    <property type="match status" value="2"/>
</dbReference>
<dbReference type="Pfam" id="PF07995">
    <property type="entry name" value="GSDH"/>
    <property type="match status" value="1"/>
</dbReference>
<dbReference type="SUPFAM" id="SSF49899">
    <property type="entry name" value="Concanavalin A-like lectins/glucanases"/>
    <property type="match status" value="2"/>
</dbReference>
<dbReference type="InterPro" id="IPR035986">
    <property type="entry name" value="PKD_dom_sf"/>
</dbReference>
<sequence>MRSRLVASLAALAMVATGVLATAGAASASTTTVTGAPQAAPAAVEPDFKALVFSKTAGFRHGSIPAGIAAIQKLGQENNFAVDTTEDGASFTEENLAQYDLVIWLSTTGDVLSAEQQGAFEDYIENGGGYAGVHAASDTEYDWAWYGELVGAYFSGHPAEQNATVKVEDHAHPSTEHLGDSWTRFDEWYNFRTNPRTNVHVLASLDEKSYTGGTMGIDHPTAWCQNYDGGRSWYTGGGHTDASYSDPAFLSHLLGGIKTAAGAENADCSATQSDSYELVPLDTDTGNPMAMDIASDSTVFYAERNGRVQRIDPVSLQTSTALTLPVTQANEDGLLGIALDPDFDTNNWVYVYWAPSDVGSDGPHNRISRYTYDPAAKTFDPASQKAVLKVTTQRNTCCHAGGDMLFDNDGNLVLALGDNTNPFESDGYAPIDERAGRQDYDASRSAGNSNDLRGKILRITPTDEGSYTVPEGNLFPEADDSAGKTRPEIYAMGFRNPFRIGLDPYTNNLLVADYGPDAGSANANRGPGGTVEWNIVKQPGNYGWPFCVGIKCYNDYNFSTQASGPAFNPAAVVNNSPNNTGLTTLPPVIVPEWWTENGTTAIYQEIGNSGAPMGGPVYQYDASNPSETKWPEYWDGKALFAEWNSGRMFSFQLNEDTSDTVGRHSKIQDINRILPDIFDPSKGFSKSMDFEFGPDGALYIIDWGSDFGGNTANSGVYRVDYVQANPSPIARASADVTNGPGPSLDVQFSSEGTRHPISKPFTIEWDFGDGSPTTTEPDPAHTYAQNGDYTARLTATDEDGKTAIANVRIVVGNATPQVSIEFPENGGFFTWGDDVSYKVTVTDPDANAPIDCENVKLIPALGHDSHNHDFGEIHGCEGSFPTARDAGHGLEANLFWVVNANYTDDGGAVGVPQTGYATTVLNSTHMEAEYFDQTGRVNGTGGADDGVKTESTGDSAGGGRNVSNVETGDWWSYNPVNLKGMDSVTLRLAKGFAGDANIAVRWNDPVDGQLLGNIPFTPTLKNGSPDWQTYSDFTVEFDGGLPTETGTVYFVLTQGGANVNYMTWGGDGVDSNSPPAVTLGVSPKSGTAPLVVDATVDATDPEGTALSYRWDAGLGGGFVDGDAAEQFVYDQPGSYEVRVRVYDEQGSYTEKSQTITVNVAGENLCLAGRSDGFDGTTLDTSRWNRIVRPNQDARVEDGHLVIPASKTDIYGAGAGTVPNITLQDLPSGAWQATAKVTFEARVQYQQAGLIVYGDDDNYAKFVLQGRAGTSDAAQRIFQYVREEAGTPNEVAASNTANLGVDFPDTFFVRMTSDGTNLNASYSADGASYTAMSETKPLAGIVNPRIGLVAFANSGSPMDVIDAQFDWFQITPDDTAVAATPNDEFDGSALDGCRWQVVNEQPEGYRVSDGALRIDTTPNDIYGGDTGVPNFVVQNQPEGDDWVIETKVDASDLDRSYQQGGLIAYGDDDNYVKLDILATNAAGSAIARNLEIRSEIGATVQDPQPNAPAPADGIVWLRLAKSGDVFTGWSSTDGTTWTQITETVTNAGLDGARVGLYALGNANQGQVSNTAVFDYFHVVEAEEPEEPVTVSATVAPTDPNGLANWYTQAVTVTVESQGGGTSTVYREYNLDGSGWLEYTHPVQVTTDGSHTVQYRASAPGSTSEVGSVSFKIDATAPSASANLAVDGDARTVAITATDATSTVDAIEYRIGDGAWTDYTAPVAVDGTAQTVHYQVTDVAGNPSAEGTLEVPAVPVDPEEPTLTVEVTLDPATANGLGGWYTTGVTLTAVGTTSDDEGTATVEYSTDGTTFAPLGASTVLSAEGETTVSVRATDGEGHYSATVQRLVKIDTVVPAATGSAESRTVTLAGTDATSGVARVEYRLSGDAADVWRSYTAPVAVAGTEASTVTFRAVDVAGNVGATGTVEVAATEQPEPTPTVVVDDRNVKQGELITVTGTGFAPETELAVWLYSEPLQIGTVTTDADGGFSYALQVPAGFEVGEHHVVIRIGDVELARSLAITVTAAAVDPGPGNPGGPTPGNPGGGGGNGAGNGSGSGSGGGLANTGADSWQNLVPLAIILLVGGLGGLLLLNRRRANGSAE</sequence>
<evidence type="ECO:0000259" key="9">
    <source>
        <dbReference type="PROSITE" id="PS50847"/>
    </source>
</evidence>
<dbReference type="InterPro" id="IPR011041">
    <property type="entry name" value="Quinoprot_gluc/sorb_DH_b-prop"/>
</dbReference>
<keyword evidence="6" id="KW-1133">Transmembrane helix</keyword>
<dbReference type="SUPFAM" id="SSF49299">
    <property type="entry name" value="PKD domain"/>
    <property type="match status" value="2"/>
</dbReference>
<dbReference type="InterPro" id="IPR022409">
    <property type="entry name" value="PKD/Chitinase_dom"/>
</dbReference>
<evidence type="ECO:0000256" key="6">
    <source>
        <dbReference type="SAM" id="Phobius"/>
    </source>
</evidence>
<dbReference type="Pfam" id="PF17851">
    <property type="entry name" value="GH43_C2"/>
    <property type="match status" value="2"/>
</dbReference>
<evidence type="ECO:0000313" key="11">
    <source>
        <dbReference type="EMBL" id="MCS5718431.1"/>
    </source>
</evidence>
<dbReference type="PANTHER" id="PTHR40469">
    <property type="entry name" value="SECRETED GLYCOSYL HYDROLASE"/>
    <property type="match status" value="1"/>
</dbReference>
<keyword evidence="6" id="KW-0812">Transmembrane</keyword>
<feature type="transmembrane region" description="Helical" evidence="6">
    <location>
        <begin position="2070"/>
        <end position="2088"/>
    </location>
</feature>
<dbReference type="SUPFAM" id="SSF50952">
    <property type="entry name" value="Soluble quinoprotein glucose dehydrogenase"/>
    <property type="match status" value="1"/>
</dbReference>
<keyword evidence="12" id="KW-1185">Reference proteome</keyword>
<dbReference type="InterPro" id="IPR005084">
    <property type="entry name" value="CBM6"/>
</dbReference>
<dbReference type="PROSITE" id="PS50847">
    <property type="entry name" value="GRAM_POS_ANCHORING"/>
    <property type="match status" value="1"/>
</dbReference>
<dbReference type="InterPro" id="IPR029062">
    <property type="entry name" value="Class_I_gatase-like"/>
</dbReference>
<keyword evidence="4" id="KW-0572">Peptidoglycan-anchor</keyword>
<dbReference type="RefSeq" id="WP_259507301.1">
    <property type="nucleotide sequence ID" value="NZ_JANLCM010000001.1"/>
</dbReference>
<feature type="compositionally biased region" description="Basic and acidic residues" evidence="5">
    <location>
        <begin position="431"/>
        <end position="442"/>
    </location>
</feature>
<feature type="domain" description="CBM6" evidence="10">
    <location>
        <begin position="924"/>
        <end position="1065"/>
    </location>
</feature>
<reference evidence="11" key="1">
    <citation type="submission" date="2022-08" db="EMBL/GenBank/DDBJ databases">
        <authorList>
            <person name="Deng Y."/>
            <person name="Han X.-F."/>
            <person name="Zhang Y.-Q."/>
        </authorList>
    </citation>
    <scope>NUCLEOTIDE SEQUENCE</scope>
    <source>
        <strain evidence="11">CPCC 205763</strain>
    </source>
</reference>
<dbReference type="Gene3D" id="2.60.40.10">
    <property type="entry name" value="Immunoglobulins"/>
    <property type="match status" value="2"/>
</dbReference>
<organism evidence="11 12">
    <name type="scientific">Herbiconiux aconitum</name>
    <dbReference type="NCBI Taxonomy" id="2970913"/>
    <lineage>
        <taxon>Bacteria</taxon>
        <taxon>Bacillati</taxon>
        <taxon>Actinomycetota</taxon>
        <taxon>Actinomycetes</taxon>
        <taxon>Micrococcales</taxon>
        <taxon>Microbacteriaceae</taxon>
        <taxon>Herbiconiux</taxon>
    </lineage>
</organism>
<dbReference type="SUPFAM" id="SSF52317">
    <property type="entry name" value="Class I glutamine amidotransferase-like"/>
    <property type="match status" value="1"/>
</dbReference>
<comment type="caution">
    <text evidence="11">The sequence shown here is derived from an EMBL/GenBank/DDBJ whole genome shotgun (WGS) entry which is preliminary data.</text>
</comment>
<dbReference type="SUPFAM" id="SSF49785">
    <property type="entry name" value="Galactose-binding domain-like"/>
    <property type="match status" value="1"/>
</dbReference>
<keyword evidence="1" id="KW-0134">Cell wall</keyword>